<comment type="caution">
    <text evidence="2">The sequence shown here is derived from an EMBL/GenBank/DDBJ whole genome shotgun (WGS) entry which is preliminary data.</text>
</comment>
<sequence>MSSLKRPPAHLPQDDNDTDDDDHAIDPELRLRRPHSPLRHRGVHCRTTQMRGMRRRVEHYREL</sequence>
<name>A0AAD7K888_9AGAR</name>
<evidence type="ECO:0000256" key="1">
    <source>
        <dbReference type="SAM" id="MobiDB-lite"/>
    </source>
</evidence>
<dbReference type="EMBL" id="JARKIB010000006">
    <property type="protein sequence ID" value="KAJ7779122.1"/>
    <property type="molecule type" value="Genomic_DNA"/>
</dbReference>
<organism evidence="2 3">
    <name type="scientific">Mycena metata</name>
    <dbReference type="NCBI Taxonomy" id="1033252"/>
    <lineage>
        <taxon>Eukaryota</taxon>
        <taxon>Fungi</taxon>
        <taxon>Dikarya</taxon>
        <taxon>Basidiomycota</taxon>
        <taxon>Agaricomycotina</taxon>
        <taxon>Agaricomycetes</taxon>
        <taxon>Agaricomycetidae</taxon>
        <taxon>Agaricales</taxon>
        <taxon>Marasmiineae</taxon>
        <taxon>Mycenaceae</taxon>
        <taxon>Mycena</taxon>
    </lineage>
</organism>
<dbReference type="Proteomes" id="UP001215598">
    <property type="component" value="Unassembled WGS sequence"/>
</dbReference>
<gene>
    <name evidence="2" type="ORF">B0H16DRAFT_1711479</name>
</gene>
<keyword evidence="3" id="KW-1185">Reference proteome</keyword>
<feature type="compositionally biased region" description="Basic residues" evidence="1">
    <location>
        <begin position="32"/>
        <end position="42"/>
    </location>
</feature>
<evidence type="ECO:0000313" key="3">
    <source>
        <dbReference type="Proteomes" id="UP001215598"/>
    </source>
</evidence>
<reference evidence="2" key="1">
    <citation type="submission" date="2023-03" db="EMBL/GenBank/DDBJ databases">
        <title>Massive genome expansion in bonnet fungi (Mycena s.s.) driven by repeated elements and novel gene families across ecological guilds.</title>
        <authorList>
            <consortium name="Lawrence Berkeley National Laboratory"/>
            <person name="Harder C.B."/>
            <person name="Miyauchi S."/>
            <person name="Viragh M."/>
            <person name="Kuo A."/>
            <person name="Thoen E."/>
            <person name="Andreopoulos B."/>
            <person name="Lu D."/>
            <person name="Skrede I."/>
            <person name="Drula E."/>
            <person name="Henrissat B."/>
            <person name="Morin E."/>
            <person name="Kohler A."/>
            <person name="Barry K."/>
            <person name="LaButti K."/>
            <person name="Morin E."/>
            <person name="Salamov A."/>
            <person name="Lipzen A."/>
            <person name="Mereny Z."/>
            <person name="Hegedus B."/>
            <person name="Baldrian P."/>
            <person name="Stursova M."/>
            <person name="Weitz H."/>
            <person name="Taylor A."/>
            <person name="Grigoriev I.V."/>
            <person name="Nagy L.G."/>
            <person name="Martin F."/>
            <person name="Kauserud H."/>
        </authorList>
    </citation>
    <scope>NUCLEOTIDE SEQUENCE</scope>
    <source>
        <strain evidence="2">CBHHK182m</strain>
    </source>
</reference>
<proteinExistence type="predicted"/>
<feature type="compositionally biased region" description="Acidic residues" evidence="1">
    <location>
        <begin position="14"/>
        <end position="23"/>
    </location>
</feature>
<dbReference type="AlphaFoldDB" id="A0AAD7K888"/>
<protein>
    <submittedName>
        <fullName evidence="2">Uncharacterized protein</fullName>
    </submittedName>
</protein>
<accession>A0AAD7K888</accession>
<feature type="region of interest" description="Disordered" evidence="1">
    <location>
        <begin position="1"/>
        <end position="42"/>
    </location>
</feature>
<evidence type="ECO:0000313" key="2">
    <source>
        <dbReference type="EMBL" id="KAJ7779122.1"/>
    </source>
</evidence>